<organism evidence="1 2">
    <name type="scientific">Rattus norvegicus</name>
    <name type="common">Rat</name>
    <dbReference type="NCBI Taxonomy" id="10116"/>
    <lineage>
        <taxon>Eukaryota</taxon>
        <taxon>Metazoa</taxon>
        <taxon>Chordata</taxon>
        <taxon>Craniata</taxon>
        <taxon>Vertebrata</taxon>
        <taxon>Euteleostomi</taxon>
        <taxon>Mammalia</taxon>
        <taxon>Eutheria</taxon>
        <taxon>Euarchontoglires</taxon>
        <taxon>Glires</taxon>
        <taxon>Rodentia</taxon>
        <taxon>Myomorpha</taxon>
        <taxon>Muroidea</taxon>
        <taxon>Muridae</taxon>
        <taxon>Murinae</taxon>
        <taxon>Rattus</taxon>
    </lineage>
</organism>
<sequence length="53" mass="5826">MAQFLGGTSELSISRFPSSAAILETETKQKQFAFFLQCMKDSVCGVSNFVEKS</sequence>
<name>A6INX1_RAT</name>
<dbReference type="AlphaFoldDB" id="A6INX1"/>
<evidence type="ECO:0000313" key="1">
    <source>
        <dbReference type="EMBL" id="EDL99089.1"/>
    </source>
</evidence>
<gene>
    <name evidence="1" type="ORF">rCG_22487</name>
</gene>
<accession>A6INX1</accession>
<proteinExistence type="predicted"/>
<dbReference type="EMBL" id="CH473965">
    <property type="protein sequence ID" value="EDL99089.1"/>
    <property type="molecule type" value="Genomic_DNA"/>
</dbReference>
<reference evidence="1 2" key="1">
    <citation type="submission" date="2005-09" db="EMBL/GenBank/DDBJ databases">
        <authorList>
            <person name="Mural R.J."/>
            <person name="Li P.W."/>
            <person name="Adams M.D."/>
            <person name="Amanatides P.G."/>
            <person name="Baden-Tillson H."/>
            <person name="Barnstead M."/>
            <person name="Chin S.H."/>
            <person name="Dew I."/>
            <person name="Evans C.A."/>
            <person name="Ferriera S."/>
            <person name="Flanigan M."/>
            <person name="Fosler C."/>
            <person name="Glodek A."/>
            <person name="Gu Z."/>
            <person name="Holt R.A."/>
            <person name="Jennings D."/>
            <person name="Kraft C.L."/>
            <person name="Lu F."/>
            <person name="Nguyen T."/>
            <person name="Nusskern D.R."/>
            <person name="Pfannkoch C.M."/>
            <person name="Sitter C."/>
            <person name="Sutton G.G."/>
            <person name="Venter J.C."/>
            <person name="Wang Z."/>
            <person name="Woodage T."/>
            <person name="Zheng X.H."/>
            <person name="Zhong F."/>
        </authorList>
    </citation>
    <scope>NUCLEOTIDE SEQUENCE [LARGE SCALE GENOMIC DNA]</scope>
    <source>
        <strain>BN</strain>
        <strain evidence="2">Sprague-Dawley</strain>
    </source>
</reference>
<protein>
    <submittedName>
        <fullName evidence="1">RCG22487</fullName>
    </submittedName>
</protein>
<evidence type="ECO:0000313" key="2">
    <source>
        <dbReference type="Proteomes" id="UP000234681"/>
    </source>
</evidence>
<dbReference type="Proteomes" id="UP000234681">
    <property type="component" value="Chromosome 9"/>
</dbReference>